<comment type="caution">
    <text evidence="1">The sequence shown here is derived from an EMBL/GenBank/DDBJ whole genome shotgun (WGS) entry which is preliminary data.</text>
</comment>
<keyword evidence="2" id="KW-1185">Reference proteome</keyword>
<dbReference type="EMBL" id="JABCRI010000006">
    <property type="protein sequence ID" value="KAF8404348.1"/>
    <property type="molecule type" value="Genomic_DNA"/>
</dbReference>
<dbReference type="Proteomes" id="UP000655225">
    <property type="component" value="Unassembled WGS sequence"/>
</dbReference>
<evidence type="ECO:0000313" key="1">
    <source>
        <dbReference type="EMBL" id="KAF8404348.1"/>
    </source>
</evidence>
<protein>
    <submittedName>
        <fullName evidence="1">Uncharacterized protein</fullName>
    </submittedName>
</protein>
<sequence>MTLDPNSYSSGVAAKRPPKRLIFDRRYGWVFDEWKNPSEEALAGGRGMFCILPLTKSLVKIASHSVSMDAPLDSFLGRHEEIDGSDRCLWGFELSPIAGYPASPSSPPCSSAYIYILGTYHRDSHLEAVLDEIKEKWADHLALVSKFAFRKAKEKTKPTQGLQQYQLQPHQLKTNEMIFVDPKTTKGEEDQAYHQKMAETPLCAEALLL</sequence>
<reference evidence="1 2" key="1">
    <citation type="submission" date="2020-04" db="EMBL/GenBank/DDBJ databases">
        <title>Plant Genome Project.</title>
        <authorList>
            <person name="Zhang R.-G."/>
        </authorList>
    </citation>
    <scope>NUCLEOTIDE SEQUENCE [LARGE SCALE GENOMIC DNA]</scope>
    <source>
        <strain evidence="1">YNK0</strain>
        <tissue evidence="1">Leaf</tissue>
    </source>
</reference>
<dbReference type="PANTHER" id="PTHR48204:SF1">
    <property type="entry name" value="OS07G0265100 PROTEIN"/>
    <property type="match status" value="1"/>
</dbReference>
<name>A0A834ZFW6_TETSI</name>
<dbReference type="AlphaFoldDB" id="A0A834ZFW6"/>
<evidence type="ECO:0000313" key="2">
    <source>
        <dbReference type="Proteomes" id="UP000655225"/>
    </source>
</evidence>
<dbReference type="OrthoDB" id="1891930at2759"/>
<proteinExistence type="predicted"/>
<organism evidence="1 2">
    <name type="scientific">Tetracentron sinense</name>
    <name type="common">Spur-leaf</name>
    <dbReference type="NCBI Taxonomy" id="13715"/>
    <lineage>
        <taxon>Eukaryota</taxon>
        <taxon>Viridiplantae</taxon>
        <taxon>Streptophyta</taxon>
        <taxon>Embryophyta</taxon>
        <taxon>Tracheophyta</taxon>
        <taxon>Spermatophyta</taxon>
        <taxon>Magnoliopsida</taxon>
        <taxon>Trochodendrales</taxon>
        <taxon>Trochodendraceae</taxon>
        <taxon>Tetracentron</taxon>
    </lineage>
</organism>
<dbReference type="PANTHER" id="PTHR48204">
    <property type="entry name" value="OS07G0265100 PROTEIN"/>
    <property type="match status" value="1"/>
</dbReference>
<accession>A0A834ZFW6</accession>
<gene>
    <name evidence="1" type="ORF">HHK36_009231</name>
</gene>